<name>A0A9X2C0P6_9BURK</name>
<dbReference type="SUPFAM" id="SSF53067">
    <property type="entry name" value="Actin-like ATPase domain"/>
    <property type="match status" value="2"/>
</dbReference>
<keyword evidence="3" id="KW-1185">Reference proteome</keyword>
<dbReference type="PANTHER" id="PTHR43190:SF3">
    <property type="entry name" value="N-ACETYL-D-GLUCOSAMINE KINASE"/>
    <property type="match status" value="1"/>
</dbReference>
<organism evidence="2 3">
    <name type="scientific">Scleromatobacter humisilvae</name>
    <dbReference type="NCBI Taxonomy" id="2897159"/>
    <lineage>
        <taxon>Bacteria</taxon>
        <taxon>Pseudomonadati</taxon>
        <taxon>Pseudomonadota</taxon>
        <taxon>Betaproteobacteria</taxon>
        <taxon>Burkholderiales</taxon>
        <taxon>Sphaerotilaceae</taxon>
        <taxon>Scleromatobacter</taxon>
    </lineage>
</organism>
<evidence type="ECO:0000313" key="3">
    <source>
        <dbReference type="Proteomes" id="UP001139353"/>
    </source>
</evidence>
<dbReference type="InterPro" id="IPR052519">
    <property type="entry name" value="Euk-type_GlcNAc_Kinase"/>
</dbReference>
<accession>A0A9X2C0P6</accession>
<evidence type="ECO:0000313" key="2">
    <source>
        <dbReference type="EMBL" id="MCK9687527.1"/>
    </source>
</evidence>
<dbReference type="PANTHER" id="PTHR43190">
    <property type="entry name" value="N-ACETYL-D-GLUCOSAMINE KINASE"/>
    <property type="match status" value="1"/>
</dbReference>
<dbReference type="Pfam" id="PF01869">
    <property type="entry name" value="BcrAD_BadFG"/>
    <property type="match status" value="1"/>
</dbReference>
<sequence>MSHTCYHPAFEQADIRYALGVDGGGTGTRVRLWTNAGALIGHGESGPSALAQGIAQAWTHIVQAVERAFASAGLAMPVPNHCVLGLGLAGAVAPHLAAAFFRAAPEYALIVLETDSRTALMGAHAGRPGAIVAVGTGAVGEALHADGRRVAVSGWGFPVGDEGSGAWLGLKAMQIAHRALDGRATAGTLAQAVWRQVGDRRDALLEWCSAAGQHEYAQLAPLVFECADTDAAAQSLVQDIGQEIEDMALALDPGLQLPIVLLGSIGLRMAPRLAPALRARLVEPAGDAVDGAHRLVRQQMKEAVA</sequence>
<dbReference type="CDD" id="cd24082">
    <property type="entry name" value="ASKHA_NBD_GspK-like"/>
    <property type="match status" value="1"/>
</dbReference>
<comment type="caution">
    <text evidence="2">The sequence shown here is derived from an EMBL/GenBank/DDBJ whole genome shotgun (WGS) entry which is preliminary data.</text>
</comment>
<dbReference type="Proteomes" id="UP001139353">
    <property type="component" value="Unassembled WGS sequence"/>
</dbReference>
<protein>
    <submittedName>
        <fullName evidence="2">ATPase</fullName>
    </submittedName>
</protein>
<dbReference type="InterPro" id="IPR043129">
    <property type="entry name" value="ATPase_NBD"/>
</dbReference>
<proteinExistence type="predicted"/>
<reference evidence="2" key="1">
    <citation type="submission" date="2021-11" db="EMBL/GenBank/DDBJ databases">
        <title>BS-T2-15 a new species belonging to the Comamonadaceae family isolated from the soil of a French oak forest.</title>
        <authorList>
            <person name="Mieszkin S."/>
            <person name="Alain K."/>
        </authorList>
    </citation>
    <scope>NUCLEOTIDE SEQUENCE</scope>
    <source>
        <strain evidence="2">BS-T2-15</strain>
    </source>
</reference>
<dbReference type="AlphaFoldDB" id="A0A9X2C0P6"/>
<dbReference type="InterPro" id="IPR002731">
    <property type="entry name" value="ATPase_BadF"/>
</dbReference>
<dbReference type="Gene3D" id="3.30.420.40">
    <property type="match status" value="2"/>
</dbReference>
<evidence type="ECO:0000259" key="1">
    <source>
        <dbReference type="Pfam" id="PF01869"/>
    </source>
</evidence>
<dbReference type="RefSeq" id="WP_275683572.1">
    <property type="nucleotide sequence ID" value="NZ_JAJLJH010000005.1"/>
</dbReference>
<feature type="domain" description="ATPase BadF/BadG/BcrA/BcrD type" evidence="1">
    <location>
        <begin position="19"/>
        <end position="251"/>
    </location>
</feature>
<dbReference type="EMBL" id="JAJLJH010000005">
    <property type="protein sequence ID" value="MCK9687527.1"/>
    <property type="molecule type" value="Genomic_DNA"/>
</dbReference>
<gene>
    <name evidence="2" type="ORF">LPC04_17630</name>
</gene>